<dbReference type="Pfam" id="PF06233">
    <property type="entry name" value="Usg"/>
    <property type="match status" value="1"/>
</dbReference>
<keyword evidence="2" id="KW-1185">Reference proteome</keyword>
<accession>A0A6N1VFH6</accession>
<organism evidence="1 2">
    <name type="scientific">Oricola thermophila</name>
    <dbReference type="NCBI Taxonomy" id="2742145"/>
    <lineage>
        <taxon>Bacteria</taxon>
        <taxon>Pseudomonadati</taxon>
        <taxon>Pseudomonadota</taxon>
        <taxon>Alphaproteobacteria</taxon>
        <taxon>Hyphomicrobiales</taxon>
        <taxon>Ahrensiaceae</taxon>
        <taxon>Oricola</taxon>
    </lineage>
</organism>
<sequence>MQEKSALELQLEGYGLTTAHILYRMPDHPDLLQTFIWQDYDLAPDFPEMFGFLDFWNENLDGPLHSVRYTHQRLIKPGEFRRVNGEILLH</sequence>
<dbReference type="EMBL" id="CP054836">
    <property type="protein sequence ID" value="QKV19710.1"/>
    <property type="molecule type" value="Genomic_DNA"/>
</dbReference>
<dbReference type="AlphaFoldDB" id="A0A6N1VFH6"/>
<dbReference type="Proteomes" id="UP000509367">
    <property type="component" value="Chromosome"/>
</dbReference>
<gene>
    <name evidence="1" type="ORF">HTY61_15235</name>
</gene>
<evidence type="ECO:0000313" key="2">
    <source>
        <dbReference type="Proteomes" id="UP000509367"/>
    </source>
</evidence>
<reference evidence="1 2" key="1">
    <citation type="submission" date="2020-06" db="EMBL/GenBank/DDBJ databases">
        <title>Oricola thermophila sp. nov. isolated from a tidal sediments.</title>
        <authorList>
            <person name="Kwon K.K."/>
            <person name="Yang S.-H."/>
            <person name="Park M.-J."/>
        </authorList>
    </citation>
    <scope>NUCLEOTIDE SEQUENCE [LARGE SCALE GENOMIC DNA]</scope>
    <source>
        <strain evidence="1 2">MEBiC13590</strain>
    </source>
</reference>
<dbReference type="KEGG" id="orm:HTY61_15235"/>
<name>A0A6N1VFH6_9HYPH</name>
<dbReference type="InterPro" id="IPR009354">
    <property type="entry name" value="Usg"/>
</dbReference>
<protein>
    <submittedName>
        <fullName evidence="1">Usg protein</fullName>
    </submittedName>
</protein>
<dbReference type="RefSeq" id="WP_175277601.1">
    <property type="nucleotide sequence ID" value="NZ_CP054836.1"/>
</dbReference>
<proteinExistence type="predicted"/>
<evidence type="ECO:0000313" key="1">
    <source>
        <dbReference type="EMBL" id="QKV19710.1"/>
    </source>
</evidence>